<accession>A0AAF3F9C5</accession>
<evidence type="ECO:0000313" key="2">
    <source>
        <dbReference type="WBParaSite" id="MBELARI_LOCUS3506"/>
    </source>
</evidence>
<dbReference type="InterPro" id="IPR052501">
    <property type="entry name" value="Alpha-1-2_FucT"/>
</dbReference>
<sequence>MSSLHGGNQLGNRVFEILGVAAIAKRLHRRPSFLLQSDSFNQPVIRQLWKTLHYFPNVLDGFFLESESLRLNISSLPRVNLKAQPSTYINFSRFDGLEKERIVVIDAAFLQNLCSLRRKDFGSYAAKSSYIVEALNVIIKQEAVSNFGITIFSDDAKNLKAYVRTEEFKPFANSTWLPIDDHPIHFVWSFLSHQCTHILLTNIQSTFGYLGAYLAGNRSIVYFNPALHWKHKMPTPKEWIQLVV</sequence>
<proteinExistence type="predicted"/>
<dbReference type="AlphaFoldDB" id="A0AAF3F9C5"/>
<organism evidence="1 2">
    <name type="scientific">Mesorhabditis belari</name>
    <dbReference type="NCBI Taxonomy" id="2138241"/>
    <lineage>
        <taxon>Eukaryota</taxon>
        <taxon>Metazoa</taxon>
        <taxon>Ecdysozoa</taxon>
        <taxon>Nematoda</taxon>
        <taxon>Chromadorea</taxon>
        <taxon>Rhabditida</taxon>
        <taxon>Rhabditina</taxon>
        <taxon>Rhabditomorpha</taxon>
        <taxon>Rhabditoidea</taxon>
        <taxon>Rhabditidae</taxon>
        <taxon>Mesorhabditinae</taxon>
        <taxon>Mesorhabditis</taxon>
    </lineage>
</organism>
<dbReference type="PANTHER" id="PTHR22898">
    <property type="entry name" value="UNCHARACTERIZED GLYCOSOL TRANSFERASE-RELATED"/>
    <property type="match status" value="1"/>
</dbReference>
<evidence type="ECO:0000313" key="1">
    <source>
        <dbReference type="Proteomes" id="UP000887575"/>
    </source>
</evidence>
<protein>
    <submittedName>
        <fullName evidence="2">Uncharacterized protein</fullName>
    </submittedName>
</protein>
<name>A0AAF3F9C5_9BILA</name>
<dbReference type="PANTHER" id="PTHR22898:SF3">
    <property type="entry name" value="ALPHA-1,2-FUCOSYLTRANSFERASE-RELATED"/>
    <property type="match status" value="1"/>
</dbReference>
<reference evidence="2" key="1">
    <citation type="submission" date="2024-02" db="UniProtKB">
        <authorList>
            <consortium name="WormBaseParasite"/>
        </authorList>
    </citation>
    <scope>IDENTIFICATION</scope>
</reference>
<keyword evidence="1" id="KW-1185">Reference proteome</keyword>
<dbReference type="WBParaSite" id="MBELARI_LOCUS3506">
    <property type="protein sequence ID" value="MBELARI_LOCUS3506"/>
    <property type="gene ID" value="MBELARI_LOCUS3506"/>
</dbReference>
<dbReference type="Proteomes" id="UP000887575">
    <property type="component" value="Unassembled WGS sequence"/>
</dbReference>